<dbReference type="PANTHER" id="PTHR11236:SF48">
    <property type="entry name" value="ISOCHORISMATE SYNTHASE MENF"/>
    <property type="match status" value="1"/>
</dbReference>
<dbReference type="Pfam" id="PF04715">
    <property type="entry name" value="Anth_synt_I_N"/>
    <property type="match status" value="1"/>
</dbReference>
<dbReference type="Gene3D" id="3.60.120.10">
    <property type="entry name" value="Anthranilate synthase"/>
    <property type="match status" value="1"/>
</dbReference>
<dbReference type="Proteomes" id="UP000293162">
    <property type="component" value="Unassembled WGS sequence"/>
</dbReference>
<dbReference type="GO" id="GO:0000162">
    <property type="term" value="P:L-tryptophan biosynthetic process"/>
    <property type="evidence" value="ECO:0007669"/>
    <property type="project" value="TreeGrafter"/>
</dbReference>
<name>A0A4Q5M1T5_9BACT</name>
<dbReference type="Pfam" id="PF00425">
    <property type="entry name" value="Chorismate_bind"/>
    <property type="match status" value="1"/>
</dbReference>
<evidence type="ECO:0000256" key="6">
    <source>
        <dbReference type="ARBA" id="ARBA00023239"/>
    </source>
</evidence>
<dbReference type="AlphaFoldDB" id="A0A4Q5M1T5"/>
<dbReference type="RefSeq" id="WP_130020577.1">
    <property type="nucleotide sequence ID" value="NZ_SEWF01000010.1"/>
</dbReference>
<comment type="cofactor">
    <cofactor evidence="1">
        <name>Mg(2+)</name>
        <dbReference type="ChEBI" id="CHEBI:18420"/>
    </cofactor>
</comment>
<evidence type="ECO:0000256" key="3">
    <source>
        <dbReference type="ARBA" id="ARBA00020653"/>
    </source>
</evidence>
<evidence type="ECO:0000259" key="9">
    <source>
        <dbReference type="Pfam" id="PF00425"/>
    </source>
</evidence>
<evidence type="ECO:0000313" key="11">
    <source>
        <dbReference type="EMBL" id="RYU95969.1"/>
    </source>
</evidence>
<dbReference type="PANTHER" id="PTHR11236">
    <property type="entry name" value="AMINOBENZOATE/ANTHRANILATE SYNTHASE"/>
    <property type="match status" value="1"/>
</dbReference>
<dbReference type="GO" id="GO:0046872">
    <property type="term" value="F:metal ion binding"/>
    <property type="evidence" value="ECO:0007669"/>
    <property type="project" value="UniProtKB-KW"/>
</dbReference>
<evidence type="ECO:0000256" key="4">
    <source>
        <dbReference type="ARBA" id="ARBA00022723"/>
    </source>
</evidence>
<keyword evidence="5" id="KW-0460">Magnesium</keyword>
<dbReference type="OrthoDB" id="9803598at2"/>
<comment type="caution">
    <text evidence="11">The sequence shown here is derived from an EMBL/GenBank/DDBJ whole genome shotgun (WGS) entry which is preliminary data.</text>
</comment>
<feature type="domain" description="Chorismate-utilising enzyme C-terminal" evidence="9">
    <location>
        <begin position="210"/>
        <end position="460"/>
    </location>
</feature>
<proteinExistence type="predicted"/>
<evidence type="ECO:0000256" key="5">
    <source>
        <dbReference type="ARBA" id="ARBA00022842"/>
    </source>
</evidence>
<dbReference type="PRINTS" id="PR00095">
    <property type="entry name" value="ANTSNTHASEI"/>
</dbReference>
<evidence type="ECO:0000256" key="7">
    <source>
        <dbReference type="ARBA" id="ARBA00025634"/>
    </source>
</evidence>
<evidence type="ECO:0000259" key="10">
    <source>
        <dbReference type="Pfam" id="PF04715"/>
    </source>
</evidence>
<reference evidence="11 12" key="1">
    <citation type="submission" date="2019-02" db="EMBL/GenBank/DDBJ databases">
        <title>Bacterial novel species Emticicia sp. 17J42-9 isolated from soil.</title>
        <authorList>
            <person name="Jung H.-Y."/>
        </authorList>
    </citation>
    <scope>NUCLEOTIDE SEQUENCE [LARGE SCALE GENOMIC DNA]</scope>
    <source>
        <strain evidence="11 12">17J42-9</strain>
    </source>
</reference>
<dbReference type="InterPro" id="IPR005801">
    <property type="entry name" value="ADC_synthase"/>
</dbReference>
<dbReference type="InterPro" id="IPR006805">
    <property type="entry name" value="Anth_synth_I_N"/>
</dbReference>
<dbReference type="GO" id="GO:0004049">
    <property type="term" value="F:anthranilate synthase activity"/>
    <property type="evidence" value="ECO:0007669"/>
    <property type="project" value="UniProtKB-EC"/>
</dbReference>
<gene>
    <name evidence="11" type="ORF">EWM59_08715</name>
</gene>
<dbReference type="EMBL" id="SEWF01000010">
    <property type="protein sequence ID" value="RYU95969.1"/>
    <property type="molecule type" value="Genomic_DNA"/>
</dbReference>
<organism evidence="11 12">
    <name type="scientific">Emticicia agri</name>
    <dbReference type="NCBI Taxonomy" id="2492393"/>
    <lineage>
        <taxon>Bacteria</taxon>
        <taxon>Pseudomonadati</taxon>
        <taxon>Bacteroidota</taxon>
        <taxon>Cytophagia</taxon>
        <taxon>Cytophagales</taxon>
        <taxon>Leadbetterellaceae</taxon>
        <taxon>Emticicia</taxon>
    </lineage>
</organism>
<protein>
    <recommendedName>
        <fullName evidence="3">Anthranilate synthase component 1</fullName>
    </recommendedName>
</protein>
<feature type="domain" description="Anthranilate synthase component I N-terminal" evidence="10">
    <location>
        <begin position="16"/>
        <end position="161"/>
    </location>
</feature>
<dbReference type="InterPro" id="IPR015890">
    <property type="entry name" value="Chorismate_C"/>
</dbReference>
<comment type="catalytic activity">
    <reaction evidence="8">
        <text>chorismate + L-glutamine = anthranilate + pyruvate + L-glutamate + H(+)</text>
        <dbReference type="Rhea" id="RHEA:21732"/>
        <dbReference type="ChEBI" id="CHEBI:15361"/>
        <dbReference type="ChEBI" id="CHEBI:15378"/>
        <dbReference type="ChEBI" id="CHEBI:16567"/>
        <dbReference type="ChEBI" id="CHEBI:29748"/>
        <dbReference type="ChEBI" id="CHEBI:29985"/>
        <dbReference type="ChEBI" id="CHEBI:58359"/>
        <dbReference type="EC" id="4.1.3.27"/>
    </reaction>
</comment>
<dbReference type="InterPro" id="IPR019999">
    <property type="entry name" value="Anth_synth_I-like"/>
</dbReference>
<accession>A0A4Q5M1T5</accession>
<keyword evidence="6" id="KW-0456">Lyase</keyword>
<keyword evidence="12" id="KW-1185">Reference proteome</keyword>
<evidence type="ECO:0000256" key="1">
    <source>
        <dbReference type="ARBA" id="ARBA00001946"/>
    </source>
</evidence>
<dbReference type="SUPFAM" id="SSF56322">
    <property type="entry name" value="ADC synthase"/>
    <property type="match status" value="1"/>
</dbReference>
<comment type="function">
    <text evidence="7">Part of a heterotetrameric complex that catalyzes the two-step biosynthesis of anthranilate, an intermediate in the biosynthesis of L-tryptophan. In the first step, the glutamine-binding beta subunit (TrpG) of anthranilate synthase (AS) provides the glutamine amidotransferase activity which generates ammonia as a substrate that, along with chorismate, is used in the second step, catalyzed by the large alpha subunit of AS (TrpE) to produce anthranilate. In the absence of TrpG, TrpE can synthesize anthranilate directly from chorismate and high concentrations of ammonia.</text>
</comment>
<keyword evidence="4" id="KW-0479">Metal-binding</keyword>
<evidence type="ECO:0000256" key="2">
    <source>
        <dbReference type="ARBA" id="ARBA00011575"/>
    </source>
</evidence>
<evidence type="ECO:0000256" key="8">
    <source>
        <dbReference type="ARBA" id="ARBA00047683"/>
    </source>
</evidence>
<evidence type="ECO:0000313" key="12">
    <source>
        <dbReference type="Proteomes" id="UP000293162"/>
    </source>
</evidence>
<sequence length="474" mass="54134">MQKFGITTRYKRLLADMLTPVGIFQRIRNQYPHSVILESADYHAMHNSFSYIACDEVASFQLDNDVVTQRFPNGTKSEFPLAKRKDAVGILQDFAAKFEMPKSEFSFITNGLFGHITYDSVEYFEDIEIQEKSAETTIPQILYRVYRYVIAINHFKDELYIFEHTYTPEGQEPQPDKEGLEKLEFFVKNPKVTTSKFKADDDESTNINDDDMREIIRKCIGHCLRGDVFQIVPSRRFSRKYEGDDFNVYRALRSINPSPYLFYFDGGNYHIFGSSPEKQIYIKDGQAEIHPIAGTFRRTGDDESDAELARQLHADPKESAEHVMLVDLARNDLSRSSDAVKVDIFKEVQFYSHVIHLVSKVTGQMHKGTNPLQLVADTFPAGTLSGAPKHNAMTIINRFEPTNRSIYGGAIGFMDFKGNFNHAIAIRTFLSKNNTLYYQAGMGIVAKSDIELEMKEIHLKLAALRKAIEMASEI</sequence>
<comment type="subunit">
    <text evidence="2">Heterotetramer consisting of two non-identical subunits: a beta subunit (TrpG) and a large alpha subunit (TrpE).</text>
</comment>